<dbReference type="RefSeq" id="WP_011396524.1">
    <property type="nucleotide sequence ID" value="NC_007645.1"/>
</dbReference>
<evidence type="ECO:0000313" key="2">
    <source>
        <dbReference type="EMBL" id="ABC29455.1"/>
    </source>
</evidence>
<sequence length="206" mass="22429">MNYSRILLGLAATGLVLTARAEVKSMTSGELTDTYIKDSTIIVTPTPKKPEKKRVVTYTIGPGEPVKTEAEEQSELNTALTVDQQQFEDSSEAAAQVIRELAFIPYTQPELAALSERPLPHPDLVIPDGAFTFQQILSPLNPDMAQLPYGDQLNLQSNGQQLTITIGNNLPGVDNIIIPERIQGGMIDLVPRDSGGFDLTLTMPQQ</sequence>
<dbReference type="HOGENOM" id="CLU_1347575_0_0_6"/>
<dbReference type="OrthoDB" id="6364155at2"/>
<evidence type="ECO:0000313" key="3">
    <source>
        <dbReference type="Proteomes" id="UP000000238"/>
    </source>
</evidence>
<dbReference type="KEGG" id="hch:HCH_02667"/>
<gene>
    <name evidence="2" type="ordered locus">HCH_02667</name>
</gene>
<keyword evidence="1" id="KW-0732">Signal</keyword>
<proteinExistence type="predicted"/>
<dbReference type="EMBL" id="CP000155">
    <property type="protein sequence ID" value="ABC29455.1"/>
    <property type="molecule type" value="Genomic_DNA"/>
</dbReference>
<feature type="signal peptide" evidence="1">
    <location>
        <begin position="1"/>
        <end position="21"/>
    </location>
</feature>
<dbReference type="eggNOG" id="ENOG503476D">
    <property type="taxonomic scope" value="Bacteria"/>
</dbReference>
<dbReference type="AlphaFoldDB" id="Q2SIR9"/>
<accession>Q2SIR9</accession>
<keyword evidence="3" id="KW-1185">Reference proteome</keyword>
<name>Q2SIR9_HAHCH</name>
<evidence type="ECO:0000256" key="1">
    <source>
        <dbReference type="SAM" id="SignalP"/>
    </source>
</evidence>
<dbReference type="Proteomes" id="UP000000238">
    <property type="component" value="Chromosome"/>
</dbReference>
<organism evidence="2 3">
    <name type="scientific">Hahella chejuensis (strain KCTC 2396)</name>
    <dbReference type="NCBI Taxonomy" id="349521"/>
    <lineage>
        <taxon>Bacteria</taxon>
        <taxon>Pseudomonadati</taxon>
        <taxon>Pseudomonadota</taxon>
        <taxon>Gammaproteobacteria</taxon>
        <taxon>Oceanospirillales</taxon>
        <taxon>Hahellaceae</taxon>
        <taxon>Hahella</taxon>
    </lineage>
</organism>
<reference evidence="2 3" key="1">
    <citation type="journal article" date="2005" name="Nucleic Acids Res.">
        <title>Genomic blueprint of Hahella chejuensis, a marine microbe producing an algicidal agent.</title>
        <authorList>
            <person name="Jeong H."/>
            <person name="Yim J.H."/>
            <person name="Lee C."/>
            <person name="Choi S.-H."/>
            <person name="Park Y.K."/>
            <person name="Yoon S.H."/>
            <person name="Hur C.-G."/>
            <person name="Kang H.-Y."/>
            <person name="Kim D."/>
            <person name="Lee H.H."/>
            <person name="Park K.H."/>
            <person name="Park S.-H."/>
            <person name="Park H.-S."/>
            <person name="Lee H.K."/>
            <person name="Oh T.K."/>
            <person name="Kim J.F."/>
        </authorList>
    </citation>
    <scope>NUCLEOTIDE SEQUENCE [LARGE SCALE GENOMIC DNA]</scope>
    <source>
        <strain evidence="2 3">KCTC 2396</strain>
    </source>
</reference>
<protein>
    <submittedName>
        <fullName evidence="2">Uncharacterized protein</fullName>
    </submittedName>
</protein>
<dbReference type="STRING" id="349521.HCH_02667"/>
<feature type="chain" id="PRO_5004215599" evidence="1">
    <location>
        <begin position="22"/>
        <end position="206"/>
    </location>
</feature>